<sequence>MKPASVNKMSTVPTETLDELAARVVDLTGRITSYLTAQGLPQPSFARDGGLEEYPEAPQVKGPRMRLIETLWDMLHLAMGGKDYVFMNSIVPHNDAMILSVLDRFDFWSAVPLSGSASYADVAARTQLPETLVRRILRHAMTMRLFAQAGQSSDGPSSGVDAAQDGKSTGSP</sequence>
<protein>
    <submittedName>
        <fullName evidence="2">Uncharacterized protein</fullName>
    </submittedName>
</protein>
<organism evidence="2 3">
    <name type="scientific">Phialemonium thermophilum</name>
    <dbReference type="NCBI Taxonomy" id="223376"/>
    <lineage>
        <taxon>Eukaryota</taxon>
        <taxon>Fungi</taxon>
        <taxon>Dikarya</taxon>
        <taxon>Ascomycota</taxon>
        <taxon>Pezizomycotina</taxon>
        <taxon>Sordariomycetes</taxon>
        <taxon>Sordariomycetidae</taxon>
        <taxon>Cephalothecales</taxon>
        <taxon>Cephalothecaceae</taxon>
        <taxon>Phialemonium</taxon>
    </lineage>
</organism>
<reference evidence="2 3" key="1">
    <citation type="journal article" date="2024" name="Commun. Biol.">
        <title>Comparative genomic analysis of thermophilic fungi reveals convergent evolutionary adaptations and gene losses.</title>
        <authorList>
            <person name="Steindorff A.S."/>
            <person name="Aguilar-Pontes M.V."/>
            <person name="Robinson A.J."/>
            <person name="Andreopoulos B."/>
            <person name="LaButti K."/>
            <person name="Kuo A."/>
            <person name="Mondo S."/>
            <person name="Riley R."/>
            <person name="Otillar R."/>
            <person name="Haridas S."/>
            <person name="Lipzen A."/>
            <person name="Grimwood J."/>
            <person name="Schmutz J."/>
            <person name="Clum A."/>
            <person name="Reid I.D."/>
            <person name="Moisan M.C."/>
            <person name="Butler G."/>
            <person name="Nguyen T.T.M."/>
            <person name="Dewar K."/>
            <person name="Conant G."/>
            <person name="Drula E."/>
            <person name="Henrissat B."/>
            <person name="Hansel C."/>
            <person name="Singer S."/>
            <person name="Hutchinson M.I."/>
            <person name="de Vries R.P."/>
            <person name="Natvig D.O."/>
            <person name="Powell A.J."/>
            <person name="Tsang A."/>
            <person name="Grigoriev I.V."/>
        </authorList>
    </citation>
    <scope>NUCLEOTIDE SEQUENCE [LARGE SCALE GENOMIC DNA]</scope>
    <source>
        <strain evidence="2 3">ATCC 24622</strain>
    </source>
</reference>
<dbReference type="SUPFAM" id="SSF46785">
    <property type="entry name" value="Winged helix' DNA-binding domain"/>
    <property type="match status" value="1"/>
</dbReference>
<dbReference type="PANTHER" id="PTHR43712:SF12">
    <property type="entry name" value="STERIGMATOCYSTIN 8-O-METHYLTRANSFERASE"/>
    <property type="match status" value="1"/>
</dbReference>
<gene>
    <name evidence="2" type="ORF">VTK73DRAFT_3857</name>
</gene>
<name>A0ABR3VEM5_9PEZI</name>
<dbReference type="EMBL" id="JAZHXJ010002250">
    <property type="protein sequence ID" value="KAL1840070.1"/>
    <property type="molecule type" value="Genomic_DNA"/>
</dbReference>
<feature type="region of interest" description="Disordered" evidence="1">
    <location>
        <begin position="148"/>
        <end position="172"/>
    </location>
</feature>
<dbReference type="InterPro" id="IPR036390">
    <property type="entry name" value="WH_DNA-bd_sf"/>
</dbReference>
<evidence type="ECO:0000256" key="1">
    <source>
        <dbReference type="SAM" id="MobiDB-lite"/>
    </source>
</evidence>
<accession>A0ABR3VEM5</accession>
<proteinExistence type="predicted"/>
<evidence type="ECO:0000313" key="3">
    <source>
        <dbReference type="Proteomes" id="UP001586593"/>
    </source>
</evidence>
<keyword evidence="3" id="KW-1185">Reference proteome</keyword>
<dbReference type="Proteomes" id="UP001586593">
    <property type="component" value="Unassembled WGS sequence"/>
</dbReference>
<comment type="caution">
    <text evidence="2">The sequence shown here is derived from an EMBL/GenBank/DDBJ whole genome shotgun (WGS) entry which is preliminary data.</text>
</comment>
<evidence type="ECO:0000313" key="2">
    <source>
        <dbReference type="EMBL" id="KAL1840070.1"/>
    </source>
</evidence>
<dbReference type="PANTHER" id="PTHR43712">
    <property type="entry name" value="PUTATIVE (AFU_ORTHOLOGUE AFUA_4G14580)-RELATED"/>
    <property type="match status" value="1"/>
</dbReference>